<name>U9TTL9_RHIID</name>
<dbReference type="EMBL" id="KI285973">
    <property type="protein sequence ID" value="ESA11460.1"/>
    <property type="molecule type" value="Genomic_DNA"/>
</dbReference>
<sequence>MSLNENLFFSSMNFNSRRRQRFINRRIQSIQRQRRRIINRTYRRRYIPINLVTLRPNDKTF</sequence>
<proteinExistence type="predicted"/>
<dbReference type="HOGENOM" id="CLU_2923809_0_0_1"/>
<gene>
    <name evidence="1" type="ORF">GLOINDRAFT_28257</name>
</gene>
<reference evidence="1" key="1">
    <citation type="submission" date="2013-07" db="EMBL/GenBank/DDBJ databases">
        <title>The genome of an arbuscular mycorrhizal fungus provides insights into the evolution of the oldest plant symbiosis.</title>
        <authorList>
            <consortium name="DOE Joint Genome Institute"/>
            <person name="Tisserant E."/>
            <person name="Malbreil M."/>
            <person name="Kuo A."/>
            <person name="Kohler A."/>
            <person name="Symeonidi A."/>
            <person name="Balestrini R."/>
            <person name="Charron P."/>
            <person name="Duensing N."/>
            <person name="Frei-dit-Frey N."/>
            <person name="Gianinazzi-Pearson V."/>
            <person name="Gilbert B."/>
            <person name="Handa Y."/>
            <person name="Hijri M."/>
            <person name="Kaul R."/>
            <person name="Kawaguchi M."/>
            <person name="Krajinski F."/>
            <person name="Lammers P."/>
            <person name="Lapierre D."/>
            <person name="Masclaux F.G."/>
            <person name="Murat C."/>
            <person name="Morin E."/>
            <person name="Ndikumana S."/>
            <person name="Pagni M."/>
            <person name="Petitpierre D."/>
            <person name="Requena N."/>
            <person name="Rosikiewicz P."/>
            <person name="Riley R."/>
            <person name="Saito K."/>
            <person name="San Clemente H."/>
            <person name="Shapiro H."/>
            <person name="van Tuinen D."/>
            <person name="Becard G."/>
            <person name="Bonfante P."/>
            <person name="Paszkowski U."/>
            <person name="Shachar-Hill Y."/>
            <person name="Young J.P."/>
            <person name="Sanders I.R."/>
            <person name="Henrissat B."/>
            <person name="Rensing S.A."/>
            <person name="Grigoriev I.V."/>
            <person name="Corradi N."/>
            <person name="Roux C."/>
            <person name="Martin F."/>
        </authorList>
    </citation>
    <scope>NUCLEOTIDE SEQUENCE</scope>
    <source>
        <strain evidence="1">DAOM 197198</strain>
    </source>
</reference>
<organism evidence="1">
    <name type="scientific">Rhizophagus irregularis (strain DAOM 181602 / DAOM 197198 / MUCL 43194)</name>
    <name type="common">Arbuscular mycorrhizal fungus</name>
    <name type="synonym">Glomus intraradices</name>
    <dbReference type="NCBI Taxonomy" id="747089"/>
    <lineage>
        <taxon>Eukaryota</taxon>
        <taxon>Fungi</taxon>
        <taxon>Fungi incertae sedis</taxon>
        <taxon>Mucoromycota</taxon>
        <taxon>Glomeromycotina</taxon>
        <taxon>Glomeromycetes</taxon>
        <taxon>Glomerales</taxon>
        <taxon>Glomeraceae</taxon>
        <taxon>Rhizophagus</taxon>
    </lineage>
</organism>
<evidence type="ECO:0000313" key="1">
    <source>
        <dbReference type="EMBL" id="ESA11460.1"/>
    </source>
</evidence>
<dbReference type="AlphaFoldDB" id="U9TTL9"/>
<protein>
    <submittedName>
        <fullName evidence="1">Uncharacterized protein</fullName>
    </submittedName>
</protein>
<accession>U9TTL9</accession>